<dbReference type="InterPro" id="IPR036388">
    <property type="entry name" value="WH-like_DNA-bd_sf"/>
</dbReference>
<evidence type="ECO:0000313" key="6">
    <source>
        <dbReference type="EMBL" id="SHH86818.1"/>
    </source>
</evidence>
<evidence type="ECO:0000313" key="7">
    <source>
        <dbReference type="Proteomes" id="UP000189796"/>
    </source>
</evidence>
<dbReference type="RefSeq" id="WP_172842729.1">
    <property type="nucleotide sequence ID" value="NZ_LT670817.1"/>
</dbReference>
<organism evidence="6 7">
    <name type="scientific">Bradyrhizobium erythrophlei</name>
    <dbReference type="NCBI Taxonomy" id="1437360"/>
    <lineage>
        <taxon>Bacteria</taxon>
        <taxon>Pseudomonadati</taxon>
        <taxon>Pseudomonadota</taxon>
        <taxon>Alphaproteobacteria</taxon>
        <taxon>Hyphomicrobiales</taxon>
        <taxon>Nitrobacteraceae</taxon>
        <taxon>Bradyrhizobium</taxon>
    </lineage>
</organism>
<evidence type="ECO:0000259" key="4">
    <source>
        <dbReference type="PROSITE" id="PS51077"/>
    </source>
</evidence>
<evidence type="ECO:0000256" key="2">
    <source>
        <dbReference type="ARBA" id="ARBA00023125"/>
    </source>
</evidence>
<keyword evidence="1" id="KW-0805">Transcription regulation</keyword>
<evidence type="ECO:0000256" key="3">
    <source>
        <dbReference type="ARBA" id="ARBA00023163"/>
    </source>
</evidence>
<sequence>MKRTRNQRPPRGIQSITVGASVLRALASVSGPVPLRDVAKAAGMPASKAYRYLVSFAVLGMVRQDDATGLYDLGPFSRQLGLTALGRIDAVEVVTSELARLAAAAGHDAHTTVWSQLGPMVLRWRQGANDIAVRINEGSILPLLTTATGRAWVAHQPAQITAPLIERELEALHASSGQALEVLRARYGERVEEVRRLGFSHSEGERRSGIDALSVPVFGPAGVAFTMTLLGTHGDSDFSYDGPTVRLLTAAAARVSAQLGARSRSDSDSS</sequence>
<feature type="domain" description="IclR-ED" evidence="5">
    <location>
        <begin position="76"/>
        <end position="261"/>
    </location>
</feature>
<dbReference type="Pfam" id="PF01614">
    <property type="entry name" value="IclR_C"/>
    <property type="match status" value="1"/>
</dbReference>
<dbReference type="PROSITE" id="PS51078">
    <property type="entry name" value="ICLR_ED"/>
    <property type="match status" value="1"/>
</dbReference>
<dbReference type="GO" id="GO:0045892">
    <property type="term" value="P:negative regulation of DNA-templated transcription"/>
    <property type="evidence" value="ECO:0007669"/>
    <property type="project" value="TreeGrafter"/>
</dbReference>
<dbReference type="GO" id="GO:0003700">
    <property type="term" value="F:DNA-binding transcription factor activity"/>
    <property type="evidence" value="ECO:0007669"/>
    <property type="project" value="TreeGrafter"/>
</dbReference>
<dbReference type="PANTHER" id="PTHR30136">
    <property type="entry name" value="HELIX-TURN-HELIX TRANSCRIPTIONAL REGULATOR, ICLR FAMILY"/>
    <property type="match status" value="1"/>
</dbReference>
<dbReference type="Proteomes" id="UP000189796">
    <property type="component" value="Chromosome I"/>
</dbReference>
<name>A0A1M5WHG9_9BRAD</name>
<accession>A0A1M5WHG9</accession>
<dbReference type="InterPro" id="IPR029016">
    <property type="entry name" value="GAF-like_dom_sf"/>
</dbReference>
<dbReference type="GO" id="GO:0003677">
    <property type="term" value="F:DNA binding"/>
    <property type="evidence" value="ECO:0007669"/>
    <property type="project" value="UniProtKB-KW"/>
</dbReference>
<keyword evidence="3" id="KW-0804">Transcription</keyword>
<dbReference type="EMBL" id="LT670817">
    <property type="protein sequence ID" value="SHH86818.1"/>
    <property type="molecule type" value="Genomic_DNA"/>
</dbReference>
<dbReference type="AlphaFoldDB" id="A0A1M5WHG9"/>
<dbReference type="Pfam" id="PF09339">
    <property type="entry name" value="HTH_IclR"/>
    <property type="match status" value="1"/>
</dbReference>
<protein>
    <submittedName>
        <fullName evidence="6">Transcriptional regulator, IclR family</fullName>
    </submittedName>
</protein>
<evidence type="ECO:0000259" key="5">
    <source>
        <dbReference type="PROSITE" id="PS51078"/>
    </source>
</evidence>
<feature type="domain" description="HTH iclR-type" evidence="4">
    <location>
        <begin position="13"/>
        <end position="75"/>
    </location>
</feature>
<dbReference type="PANTHER" id="PTHR30136:SF8">
    <property type="entry name" value="TRANSCRIPTIONAL REGULATORY PROTEIN"/>
    <property type="match status" value="1"/>
</dbReference>
<dbReference type="Gene3D" id="3.30.450.40">
    <property type="match status" value="1"/>
</dbReference>
<proteinExistence type="predicted"/>
<evidence type="ECO:0000256" key="1">
    <source>
        <dbReference type="ARBA" id="ARBA00023015"/>
    </source>
</evidence>
<dbReference type="Gene3D" id="1.10.10.10">
    <property type="entry name" value="Winged helix-like DNA-binding domain superfamily/Winged helix DNA-binding domain"/>
    <property type="match status" value="1"/>
</dbReference>
<dbReference type="InterPro" id="IPR005471">
    <property type="entry name" value="Tscrpt_reg_IclR_N"/>
</dbReference>
<dbReference type="PROSITE" id="PS51077">
    <property type="entry name" value="HTH_ICLR"/>
    <property type="match status" value="1"/>
</dbReference>
<dbReference type="SUPFAM" id="SSF55781">
    <property type="entry name" value="GAF domain-like"/>
    <property type="match status" value="1"/>
</dbReference>
<dbReference type="SUPFAM" id="SSF46785">
    <property type="entry name" value="Winged helix' DNA-binding domain"/>
    <property type="match status" value="1"/>
</dbReference>
<gene>
    <name evidence="6" type="ORF">SAMN05443248_6579</name>
</gene>
<dbReference type="InterPro" id="IPR050707">
    <property type="entry name" value="HTH_MetabolicPath_Reg"/>
</dbReference>
<dbReference type="InterPro" id="IPR036390">
    <property type="entry name" value="WH_DNA-bd_sf"/>
</dbReference>
<keyword evidence="2" id="KW-0238">DNA-binding</keyword>
<dbReference type="SMART" id="SM00346">
    <property type="entry name" value="HTH_ICLR"/>
    <property type="match status" value="1"/>
</dbReference>
<dbReference type="InterPro" id="IPR014757">
    <property type="entry name" value="Tscrpt_reg_IclR_C"/>
</dbReference>
<reference evidence="6 7" key="1">
    <citation type="submission" date="2016-11" db="EMBL/GenBank/DDBJ databases">
        <authorList>
            <person name="Jaros S."/>
            <person name="Januszkiewicz K."/>
            <person name="Wedrychowicz H."/>
        </authorList>
    </citation>
    <scope>NUCLEOTIDE SEQUENCE [LARGE SCALE GENOMIC DNA]</scope>
    <source>
        <strain evidence="6 7">GAS138</strain>
    </source>
</reference>